<dbReference type="Pfam" id="PF00078">
    <property type="entry name" value="RVT_1"/>
    <property type="match status" value="1"/>
</dbReference>
<dbReference type="PROSITE" id="PS50878">
    <property type="entry name" value="RT_POL"/>
    <property type="match status" value="1"/>
</dbReference>
<dbReference type="PANTHER" id="PTHR33332">
    <property type="entry name" value="REVERSE TRANSCRIPTASE DOMAIN-CONTAINING PROTEIN"/>
    <property type="match status" value="1"/>
</dbReference>
<dbReference type="InterPro" id="IPR000477">
    <property type="entry name" value="RT_dom"/>
</dbReference>
<accession>A0A3Q3K0Y9</accession>
<proteinExistence type="predicted"/>
<evidence type="ECO:0000259" key="1">
    <source>
        <dbReference type="PROSITE" id="PS50878"/>
    </source>
</evidence>
<sequence length="227" mass="25134">IQSDGGSIILVLQDLSAAVDTVDHALLLSQLEHLVGLRGVILNGFSYFLSNRIFPVIIDDSSSTIAPLTSGVPQGLILALLLFSLYMSPLGSIISRHNVHFHFYADDQIYVPLIQCDSSLLAPLHNCIRDVKQWLSQNFLHLNESKTEYIVFSSDPATVVSTVGPSAPSFMDTVKNLGVIFDSGLNFDKQIRTVVKSSFFHLRLLTKVKLFLLHEDLEKAIYAFITS</sequence>
<feature type="domain" description="Reverse transcriptase" evidence="1">
    <location>
        <begin position="1"/>
        <end position="181"/>
    </location>
</feature>
<dbReference type="AlphaFoldDB" id="A0A3Q3K0Y9"/>
<evidence type="ECO:0000313" key="2">
    <source>
        <dbReference type="Ensembl" id="ENSMALP00000021467.1"/>
    </source>
</evidence>
<reference evidence="2" key="1">
    <citation type="submission" date="2025-08" db="UniProtKB">
        <authorList>
            <consortium name="Ensembl"/>
        </authorList>
    </citation>
    <scope>IDENTIFICATION</scope>
</reference>
<dbReference type="Ensembl" id="ENSMALT00000021885.1">
    <property type="protein sequence ID" value="ENSMALP00000021467.1"/>
    <property type="gene ID" value="ENSMALG00000015013.1"/>
</dbReference>
<reference evidence="2" key="2">
    <citation type="submission" date="2025-09" db="UniProtKB">
        <authorList>
            <consortium name="Ensembl"/>
        </authorList>
    </citation>
    <scope>IDENTIFICATION</scope>
</reference>
<evidence type="ECO:0000313" key="3">
    <source>
        <dbReference type="Proteomes" id="UP000261600"/>
    </source>
</evidence>
<keyword evidence="3" id="KW-1185">Reference proteome</keyword>
<dbReference type="Proteomes" id="UP000261600">
    <property type="component" value="Unplaced"/>
</dbReference>
<name>A0A3Q3K0Y9_MONAL</name>
<organism evidence="2 3">
    <name type="scientific">Monopterus albus</name>
    <name type="common">Swamp eel</name>
    <dbReference type="NCBI Taxonomy" id="43700"/>
    <lineage>
        <taxon>Eukaryota</taxon>
        <taxon>Metazoa</taxon>
        <taxon>Chordata</taxon>
        <taxon>Craniata</taxon>
        <taxon>Vertebrata</taxon>
        <taxon>Euteleostomi</taxon>
        <taxon>Actinopterygii</taxon>
        <taxon>Neopterygii</taxon>
        <taxon>Teleostei</taxon>
        <taxon>Neoteleostei</taxon>
        <taxon>Acanthomorphata</taxon>
        <taxon>Anabantaria</taxon>
        <taxon>Synbranchiformes</taxon>
        <taxon>Synbranchidae</taxon>
        <taxon>Monopterus</taxon>
    </lineage>
</organism>
<protein>
    <recommendedName>
        <fullName evidence="1">Reverse transcriptase domain-containing protein</fullName>
    </recommendedName>
</protein>